<name>M5FVW2_DACPD</name>
<sequence length="207" mass="22895">MSESVPKSHELSKAKASSVGSTMMTRPQIHWLENIFMGTFLWHEQFDQLCCYLQPQGTPNKYTLKTLCEYEMGNVTIDLTSDYPDFPAPLPILLAIHQSCAIVTHWAGVAKYMDLHPEEDDEDHAVLSGIKHESLEDSLNSYEGYVTILTAAALSKASPSGLLCSHQQHCSKWAKDNTFTKQFCPANGPGDTAPVLIGQYTAASQSR</sequence>
<dbReference type="RefSeq" id="XP_040626652.1">
    <property type="nucleotide sequence ID" value="XM_040771278.1"/>
</dbReference>
<accession>M5FVW2</accession>
<dbReference type="EMBL" id="JH795869">
    <property type="protein sequence ID" value="EJT99754.1"/>
    <property type="molecule type" value="Genomic_DNA"/>
</dbReference>
<dbReference type="GeneID" id="63686340"/>
<proteinExistence type="predicted"/>
<gene>
    <name evidence="1" type="ORF">DACRYDRAFT_17373</name>
</gene>
<evidence type="ECO:0000313" key="1">
    <source>
        <dbReference type="EMBL" id="EJT99754.1"/>
    </source>
</evidence>
<dbReference type="OrthoDB" id="2104739at2759"/>
<organism evidence="1 2">
    <name type="scientific">Dacryopinax primogenitus (strain DJM 731)</name>
    <name type="common">Brown rot fungus</name>
    <dbReference type="NCBI Taxonomy" id="1858805"/>
    <lineage>
        <taxon>Eukaryota</taxon>
        <taxon>Fungi</taxon>
        <taxon>Dikarya</taxon>
        <taxon>Basidiomycota</taxon>
        <taxon>Agaricomycotina</taxon>
        <taxon>Dacrymycetes</taxon>
        <taxon>Dacrymycetales</taxon>
        <taxon>Dacrymycetaceae</taxon>
        <taxon>Dacryopinax</taxon>
    </lineage>
</organism>
<dbReference type="AlphaFoldDB" id="M5FVW2"/>
<dbReference type="Proteomes" id="UP000030653">
    <property type="component" value="Unassembled WGS sequence"/>
</dbReference>
<reference evidence="1 2" key="1">
    <citation type="journal article" date="2012" name="Science">
        <title>The Paleozoic origin of enzymatic lignin decomposition reconstructed from 31 fungal genomes.</title>
        <authorList>
            <person name="Floudas D."/>
            <person name="Binder M."/>
            <person name="Riley R."/>
            <person name="Barry K."/>
            <person name="Blanchette R.A."/>
            <person name="Henrissat B."/>
            <person name="Martinez A.T."/>
            <person name="Otillar R."/>
            <person name="Spatafora J.W."/>
            <person name="Yadav J.S."/>
            <person name="Aerts A."/>
            <person name="Benoit I."/>
            <person name="Boyd A."/>
            <person name="Carlson A."/>
            <person name="Copeland A."/>
            <person name="Coutinho P.M."/>
            <person name="de Vries R.P."/>
            <person name="Ferreira P."/>
            <person name="Findley K."/>
            <person name="Foster B."/>
            <person name="Gaskell J."/>
            <person name="Glotzer D."/>
            <person name="Gorecki P."/>
            <person name="Heitman J."/>
            <person name="Hesse C."/>
            <person name="Hori C."/>
            <person name="Igarashi K."/>
            <person name="Jurgens J.A."/>
            <person name="Kallen N."/>
            <person name="Kersten P."/>
            <person name="Kohler A."/>
            <person name="Kuees U."/>
            <person name="Kumar T.K.A."/>
            <person name="Kuo A."/>
            <person name="LaButti K."/>
            <person name="Larrondo L.F."/>
            <person name="Lindquist E."/>
            <person name="Ling A."/>
            <person name="Lombard V."/>
            <person name="Lucas S."/>
            <person name="Lundell T."/>
            <person name="Martin R."/>
            <person name="McLaughlin D.J."/>
            <person name="Morgenstern I."/>
            <person name="Morin E."/>
            <person name="Murat C."/>
            <person name="Nagy L.G."/>
            <person name="Nolan M."/>
            <person name="Ohm R.A."/>
            <person name="Patyshakuliyeva A."/>
            <person name="Rokas A."/>
            <person name="Ruiz-Duenas F.J."/>
            <person name="Sabat G."/>
            <person name="Salamov A."/>
            <person name="Samejima M."/>
            <person name="Schmutz J."/>
            <person name="Slot J.C."/>
            <person name="St John F."/>
            <person name="Stenlid J."/>
            <person name="Sun H."/>
            <person name="Sun S."/>
            <person name="Syed K."/>
            <person name="Tsang A."/>
            <person name="Wiebenga A."/>
            <person name="Young D."/>
            <person name="Pisabarro A."/>
            <person name="Eastwood D.C."/>
            <person name="Martin F."/>
            <person name="Cullen D."/>
            <person name="Grigoriev I.V."/>
            <person name="Hibbett D.S."/>
        </authorList>
    </citation>
    <scope>NUCLEOTIDE SEQUENCE [LARGE SCALE GENOMIC DNA]</scope>
    <source>
        <strain evidence="1 2">DJM-731 SS1</strain>
    </source>
</reference>
<protein>
    <submittedName>
        <fullName evidence="1">Uncharacterized protein</fullName>
    </submittedName>
</protein>
<keyword evidence="2" id="KW-1185">Reference proteome</keyword>
<dbReference type="HOGENOM" id="CLU_1326339_0_0_1"/>
<evidence type="ECO:0000313" key="2">
    <source>
        <dbReference type="Proteomes" id="UP000030653"/>
    </source>
</evidence>